<name>A0ABR4M6R7_9EURO</name>
<organism evidence="1 2">
    <name type="scientific">Aspergillus lucknowensis</name>
    <dbReference type="NCBI Taxonomy" id="176173"/>
    <lineage>
        <taxon>Eukaryota</taxon>
        <taxon>Fungi</taxon>
        <taxon>Dikarya</taxon>
        <taxon>Ascomycota</taxon>
        <taxon>Pezizomycotina</taxon>
        <taxon>Eurotiomycetes</taxon>
        <taxon>Eurotiomycetidae</taxon>
        <taxon>Eurotiales</taxon>
        <taxon>Aspergillaceae</taxon>
        <taxon>Aspergillus</taxon>
        <taxon>Aspergillus subgen. Nidulantes</taxon>
    </lineage>
</organism>
<dbReference type="GeneID" id="98146886"/>
<comment type="caution">
    <text evidence="1">The sequence shown here is derived from an EMBL/GenBank/DDBJ whole genome shotgun (WGS) entry which is preliminary data.</text>
</comment>
<gene>
    <name evidence="1" type="ORF">BJX67DRAFT_376121</name>
</gene>
<evidence type="ECO:0000313" key="1">
    <source>
        <dbReference type="EMBL" id="KAL2872296.1"/>
    </source>
</evidence>
<dbReference type="EMBL" id="JBFXLQ010000001">
    <property type="protein sequence ID" value="KAL2872296.1"/>
    <property type="molecule type" value="Genomic_DNA"/>
</dbReference>
<reference evidence="1 2" key="1">
    <citation type="submission" date="2024-07" db="EMBL/GenBank/DDBJ databases">
        <title>Section-level genome sequencing and comparative genomics of Aspergillus sections Usti and Cavernicolus.</title>
        <authorList>
            <consortium name="Lawrence Berkeley National Laboratory"/>
            <person name="Nybo J.L."/>
            <person name="Vesth T.C."/>
            <person name="Theobald S."/>
            <person name="Frisvad J.C."/>
            <person name="Larsen T.O."/>
            <person name="Kjaerboelling I."/>
            <person name="Rothschild-Mancinelli K."/>
            <person name="Lyhne E.K."/>
            <person name="Kogle M.E."/>
            <person name="Barry K."/>
            <person name="Clum A."/>
            <person name="Na H."/>
            <person name="Ledsgaard L."/>
            <person name="Lin J."/>
            <person name="Lipzen A."/>
            <person name="Kuo A."/>
            <person name="Riley R."/>
            <person name="Mondo S."/>
            <person name="Labutti K."/>
            <person name="Haridas S."/>
            <person name="Pangalinan J."/>
            <person name="Salamov A.A."/>
            <person name="Simmons B.A."/>
            <person name="Magnuson J.K."/>
            <person name="Chen J."/>
            <person name="Drula E."/>
            <person name="Henrissat B."/>
            <person name="Wiebenga A."/>
            <person name="Lubbers R.J."/>
            <person name="Gomes A.C."/>
            <person name="Macurrencykelacurrency M.R."/>
            <person name="Stajich J."/>
            <person name="Grigoriev I.V."/>
            <person name="Mortensen U.H."/>
            <person name="De Vries R.P."/>
            <person name="Baker S.E."/>
            <person name="Andersen M.R."/>
        </authorList>
    </citation>
    <scope>NUCLEOTIDE SEQUENCE [LARGE SCALE GENOMIC DNA]</scope>
    <source>
        <strain evidence="1 2">CBS 449.75</strain>
    </source>
</reference>
<keyword evidence="2" id="KW-1185">Reference proteome</keyword>
<accession>A0ABR4M6R7</accession>
<dbReference type="Proteomes" id="UP001610432">
    <property type="component" value="Unassembled WGS sequence"/>
</dbReference>
<dbReference type="RefSeq" id="XP_070891275.1">
    <property type="nucleotide sequence ID" value="XM_071031814.1"/>
</dbReference>
<evidence type="ECO:0008006" key="3">
    <source>
        <dbReference type="Google" id="ProtNLM"/>
    </source>
</evidence>
<evidence type="ECO:0000313" key="2">
    <source>
        <dbReference type="Proteomes" id="UP001610432"/>
    </source>
</evidence>
<protein>
    <recommendedName>
        <fullName evidence="3">Apea-like HEPN domain-containing protein</fullName>
    </recommendedName>
</protein>
<proteinExistence type="predicted"/>
<sequence>MANGIDLLYYRLPVKLFTSINSFTVDHRNVRLLQGIMIERKAQLAQVRELYNPTCVDEVEIVLSIFLNLESVNREIDALIGVSKLINFGDDEANVAACNRGFSLKRSLVAHGSECQPDHPDCFVLKPLEMESPLNLSVEESRQRLDLILKTFDLDAEQKMAFHASVLQLAAGISLVQGNVIAASSNTAVDQLSVKIIQALSLFDKQVQSWFGYFCARTNNKGPSLQSAR</sequence>